<comment type="caution">
    <text evidence="3">The sequence shown here is derived from an EMBL/GenBank/DDBJ whole genome shotgun (WGS) entry which is preliminary data.</text>
</comment>
<feature type="chain" id="PRO_5039894462" description="Bulb-type lectin domain-containing protein" evidence="1">
    <location>
        <begin position="18"/>
        <end position="132"/>
    </location>
</feature>
<evidence type="ECO:0000256" key="1">
    <source>
        <dbReference type="SAM" id="SignalP"/>
    </source>
</evidence>
<keyword evidence="4" id="KW-1185">Reference proteome</keyword>
<dbReference type="OrthoDB" id="1884773at2759"/>
<evidence type="ECO:0000313" key="3">
    <source>
        <dbReference type="EMBL" id="KAG5675409.1"/>
    </source>
</evidence>
<dbReference type="InterPro" id="IPR001480">
    <property type="entry name" value="Bulb-type_lectin_dom"/>
</dbReference>
<name>A0A9J6BZK6_POLVA</name>
<dbReference type="EMBL" id="JADBJN010000002">
    <property type="protein sequence ID" value="KAG5675409.1"/>
    <property type="molecule type" value="Genomic_DNA"/>
</dbReference>
<gene>
    <name evidence="3" type="ORF">PVAND_005317</name>
</gene>
<dbReference type="InterPro" id="IPR036426">
    <property type="entry name" value="Bulb-type_lectin_dom_sf"/>
</dbReference>
<feature type="domain" description="Bulb-type lectin" evidence="2">
    <location>
        <begin position="18"/>
        <end position="128"/>
    </location>
</feature>
<dbReference type="Proteomes" id="UP001107558">
    <property type="component" value="Chromosome 2"/>
</dbReference>
<dbReference type="SMART" id="SM00108">
    <property type="entry name" value="B_lectin"/>
    <property type="match status" value="1"/>
</dbReference>
<accession>A0A9J6BZK6</accession>
<evidence type="ECO:0000259" key="2">
    <source>
        <dbReference type="PROSITE" id="PS50927"/>
    </source>
</evidence>
<dbReference type="Gene3D" id="2.90.10.10">
    <property type="entry name" value="Bulb-type lectin domain"/>
    <property type="match status" value="2"/>
</dbReference>
<dbReference type="AlphaFoldDB" id="A0A9J6BZK6"/>
<organism evidence="3 4">
    <name type="scientific">Polypedilum vanderplanki</name>
    <name type="common">Sleeping chironomid midge</name>
    <dbReference type="NCBI Taxonomy" id="319348"/>
    <lineage>
        <taxon>Eukaryota</taxon>
        <taxon>Metazoa</taxon>
        <taxon>Ecdysozoa</taxon>
        <taxon>Arthropoda</taxon>
        <taxon>Hexapoda</taxon>
        <taxon>Insecta</taxon>
        <taxon>Pterygota</taxon>
        <taxon>Neoptera</taxon>
        <taxon>Endopterygota</taxon>
        <taxon>Diptera</taxon>
        <taxon>Nematocera</taxon>
        <taxon>Chironomoidea</taxon>
        <taxon>Chironomidae</taxon>
        <taxon>Chironominae</taxon>
        <taxon>Polypedilum</taxon>
        <taxon>Polypedilum</taxon>
    </lineage>
</organism>
<protein>
    <recommendedName>
        <fullName evidence="2">Bulb-type lectin domain-containing protein</fullName>
    </recommendedName>
</protein>
<reference evidence="3" key="1">
    <citation type="submission" date="2021-03" db="EMBL/GenBank/DDBJ databases">
        <title>Chromosome level genome of the anhydrobiotic midge Polypedilum vanderplanki.</title>
        <authorList>
            <person name="Yoshida Y."/>
            <person name="Kikawada T."/>
            <person name="Gusev O."/>
        </authorList>
    </citation>
    <scope>NUCLEOTIDE SEQUENCE</scope>
    <source>
        <strain evidence="3">NIAS01</strain>
        <tissue evidence="3">Whole body or cell culture</tissue>
    </source>
</reference>
<dbReference type="PROSITE" id="PS50927">
    <property type="entry name" value="BULB_LECTIN"/>
    <property type="match status" value="1"/>
</dbReference>
<keyword evidence="1" id="KW-0732">Signal</keyword>
<proteinExistence type="predicted"/>
<evidence type="ECO:0000313" key="4">
    <source>
        <dbReference type="Proteomes" id="UP001107558"/>
    </source>
</evidence>
<sequence>MFIKIILFMALVSLITATDTMLPGYCLIKGSSIRSSNECFLLSLQGDGNLVLYRDSDNQAIWSSGTFLTKSSMACIQEDGDFAILDKSGKVLWNAGIRNNKNSQIILQDDGNLVAYDNSHKALWASNTVTNC</sequence>
<dbReference type="SUPFAM" id="SSF51110">
    <property type="entry name" value="alpha-D-mannose-specific plant lectins"/>
    <property type="match status" value="1"/>
</dbReference>
<feature type="signal peptide" evidence="1">
    <location>
        <begin position="1"/>
        <end position="17"/>
    </location>
</feature>